<dbReference type="GeneID" id="22583528"/>
<dbReference type="InParanoid" id="C1GAW0"/>
<dbReference type="Proteomes" id="UP000001628">
    <property type="component" value="Unassembled WGS sequence"/>
</dbReference>
<dbReference type="RefSeq" id="XP_010759447.1">
    <property type="nucleotide sequence ID" value="XM_010761145.1"/>
</dbReference>
<dbReference type="EMBL" id="KN275960">
    <property type="protein sequence ID" value="EEH48312.2"/>
    <property type="molecule type" value="Genomic_DNA"/>
</dbReference>
<proteinExistence type="predicted"/>
<keyword evidence="2" id="KW-1185">Reference proteome</keyword>
<name>C1GAW0_PARBD</name>
<reference evidence="1 2" key="1">
    <citation type="journal article" date="2011" name="PLoS Genet.">
        <title>Comparative genomic analysis of human fungal pathogens causing paracoccidioidomycosis.</title>
        <authorList>
            <person name="Desjardins C.A."/>
            <person name="Champion M.D."/>
            <person name="Holder J.W."/>
            <person name="Muszewska A."/>
            <person name="Goldberg J."/>
            <person name="Bailao A.M."/>
            <person name="Brigido M.M."/>
            <person name="Ferreira M.E."/>
            <person name="Garcia A.M."/>
            <person name="Grynberg M."/>
            <person name="Gujja S."/>
            <person name="Heiman D.I."/>
            <person name="Henn M.R."/>
            <person name="Kodira C.D."/>
            <person name="Leon-Narvaez H."/>
            <person name="Longo L.V."/>
            <person name="Ma L.J."/>
            <person name="Malavazi I."/>
            <person name="Matsuo A.L."/>
            <person name="Morais F.V."/>
            <person name="Pereira M."/>
            <person name="Rodriguez-Brito S."/>
            <person name="Sakthikumar S."/>
            <person name="Salem-Izacc S.M."/>
            <person name="Sykes S.M."/>
            <person name="Teixeira M.M."/>
            <person name="Vallejo M.C."/>
            <person name="Walter M.E."/>
            <person name="Yandava C."/>
            <person name="Young S."/>
            <person name="Zeng Q."/>
            <person name="Zucker J."/>
            <person name="Felipe M.S."/>
            <person name="Goldman G.H."/>
            <person name="Haas B.J."/>
            <person name="McEwen J.G."/>
            <person name="Nino-Vega G."/>
            <person name="Puccia R."/>
            <person name="San-Blas G."/>
            <person name="Soares C.M."/>
            <person name="Birren B.W."/>
            <person name="Cuomo C.A."/>
        </authorList>
    </citation>
    <scope>NUCLEOTIDE SEQUENCE [LARGE SCALE GENOMIC DNA]</scope>
    <source>
        <strain evidence="1 2">Pb18</strain>
    </source>
</reference>
<gene>
    <name evidence="1" type="ORF">PADG_04396</name>
</gene>
<accession>C1GAW0</accession>
<dbReference type="KEGG" id="pbn:PADG_04396"/>
<dbReference type="HOGENOM" id="CLU_2590423_0_0_1"/>
<evidence type="ECO:0000313" key="2">
    <source>
        <dbReference type="Proteomes" id="UP000001628"/>
    </source>
</evidence>
<sequence length="81" mass="8930">MKKEDGWDSTFTKVGENMHNIEHNLRTIQRSRSDDILSEQVLTPAAETGTGSQSLTYVFGVGVDLNNKQPLPGTRALPTKT</sequence>
<dbReference type="AlphaFoldDB" id="C1GAW0"/>
<evidence type="ECO:0000313" key="1">
    <source>
        <dbReference type="EMBL" id="EEH48312.2"/>
    </source>
</evidence>
<organism evidence="1 2">
    <name type="scientific">Paracoccidioides brasiliensis (strain Pb18)</name>
    <dbReference type="NCBI Taxonomy" id="502780"/>
    <lineage>
        <taxon>Eukaryota</taxon>
        <taxon>Fungi</taxon>
        <taxon>Dikarya</taxon>
        <taxon>Ascomycota</taxon>
        <taxon>Pezizomycotina</taxon>
        <taxon>Eurotiomycetes</taxon>
        <taxon>Eurotiomycetidae</taxon>
        <taxon>Onygenales</taxon>
        <taxon>Ajellomycetaceae</taxon>
        <taxon>Paracoccidioides</taxon>
    </lineage>
</organism>
<protein>
    <submittedName>
        <fullName evidence="1">Uncharacterized protein</fullName>
    </submittedName>
</protein>
<dbReference type="VEuPathDB" id="FungiDB:PADG_04396"/>